<dbReference type="InParanoid" id="A0A3Q7FB04"/>
<evidence type="ECO:0000313" key="2">
    <source>
        <dbReference type="Proteomes" id="UP000004994"/>
    </source>
</evidence>
<accession>A0A3Q7FB04</accession>
<evidence type="ECO:0000313" key="1">
    <source>
        <dbReference type="EnsemblPlants" id="Solyc02g089040.3.1.1"/>
    </source>
</evidence>
<sequence>MAMETESTSLRRPDASSILVMYLWSGL</sequence>
<dbReference type="Proteomes" id="UP000004994">
    <property type="component" value="Chromosome 2"/>
</dbReference>
<organism evidence="1">
    <name type="scientific">Solanum lycopersicum</name>
    <name type="common">Tomato</name>
    <name type="synonym">Lycopersicon esculentum</name>
    <dbReference type="NCBI Taxonomy" id="4081"/>
    <lineage>
        <taxon>Eukaryota</taxon>
        <taxon>Viridiplantae</taxon>
        <taxon>Streptophyta</taxon>
        <taxon>Embryophyta</taxon>
        <taxon>Tracheophyta</taxon>
        <taxon>Spermatophyta</taxon>
        <taxon>Magnoliopsida</taxon>
        <taxon>eudicotyledons</taxon>
        <taxon>Gunneridae</taxon>
        <taxon>Pentapetalae</taxon>
        <taxon>asterids</taxon>
        <taxon>lamiids</taxon>
        <taxon>Solanales</taxon>
        <taxon>Solanaceae</taxon>
        <taxon>Solanoideae</taxon>
        <taxon>Solaneae</taxon>
        <taxon>Solanum</taxon>
        <taxon>Solanum subgen. Lycopersicon</taxon>
    </lineage>
</organism>
<reference evidence="1" key="2">
    <citation type="submission" date="2019-01" db="UniProtKB">
        <authorList>
            <consortium name="EnsemblPlants"/>
        </authorList>
    </citation>
    <scope>IDENTIFICATION</scope>
    <source>
        <strain evidence="1">cv. Heinz 1706</strain>
    </source>
</reference>
<reference evidence="1" key="1">
    <citation type="journal article" date="2012" name="Nature">
        <title>The tomato genome sequence provides insights into fleshy fruit evolution.</title>
        <authorList>
            <consortium name="Tomato Genome Consortium"/>
        </authorList>
    </citation>
    <scope>NUCLEOTIDE SEQUENCE [LARGE SCALE GENOMIC DNA]</scope>
    <source>
        <strain evidence="1">cv. Heinz 1706</strain>
    </source>
</reference>
<dbReference type="Gramene" id="Solyc02g089040.3.1">
    <property type="protein sequence ID" value="Solyc02g089040.3.1.1"/>
    <property type="gene ID" value="Solyc02g089040.3"/>
</dbReference>
<dbReference type="AlphaFoldDB" id="A0A3Q7FB04"/>
<keyword evidence="2" id="KW-1185">Reference proteome</keyword>
<dbReference type="EnsemblPlants" id="Solyc02g089040.3.1">
    <property type="protein sequence ID" value="Solyc02g089040.3.1.1"/>
    <property type="gene ID" value="Solyc02g089040.3"/>
</dbReference>
<proteinExistence type="predicted"/>
<name>A0A3Q7FB04_SOLLC</name>
<protein>
    <submittedName>
        <fullName evidence="1">Uncharacterized protein</fullName>
    </submittedName>
</protein>